<accession>A0AA42CLB6</accession>
<evidence type="ECO:0000313" key="2">
    <source>
        <dbReference type="EMBL" id="MCW6510231.1"/>
    </source>
</evidence>
<dbReference type="SUPFAM" id="SSF51735">
    <property type="entry name" value="NAD(P)-binding Rossmann-fold domains"/>
    <property type="match status" value="1"/>
</dbReference>
<proteinExistence type="predicted"/>
<protein>
    <submittedName>
        <fullName evidence="2">2-dehydropantoate 2-reductase</fullName>
    </submittedName>
</protein>
<evidence type="ECO:0000313" key="3">
    <source>
        <dbReference type="Proteomes" id="UP001165667"/>
    </source>
</evidence>
<dbReference type="AlphaFoldDB" id="A0AA42CLB6"/>
<dbReference type="Gene3D" id="3.40.50.720">
    <property type="entry name" value="NAD(P)-binding Rossmann-like Domain"/>
    <property type="match status" value="1"/>
</dbReference>
<evidence type="ECO:0000259" key="1">
    <source>
        <dbReference type="Pfam" id="PF02558"/>
    </source>
</evidence>
<dbReference type="EMBL" id="JAMOIM010000014">
    <property type="protein sequence ID" value="MCW6510231.1"/>
    <property type="molecule type" value="Genomic_DNA"/>
</dbReference>
<reference evidence="2" key="1">
    <citation type="submission" date="2022-05" db="EMBL/GenBank/DDBJ databases">
        <authorList>
            <person name="Pankratov T."/>
        </authorList>
    </citation>
    <scope>NUCLEOTIDE SEQUENCE</scope>
    <source>
        <strain evidence="2">BP6-180914</strain>
    </source>
</reference>
<name>A0AA42CLB6_9HYPH</name>
<keyword evidence="3" id="KW-1185">Reference proteome</keyword>
<gene>
    <name evidence="2" type="ORF">M8523_19615</name>
</gene>
<dbReference type="RefSeq" id="WP_282586607.1">
    <property type="nucleotide sequence ID" value="NZ_JAMOIM010000014.1"/>
</dbReference>
<dbReference type="Pfam" id="PF02558">
    <property type="entry name" value="ApbA"/>
    <property type="match status" value="1"/>
</dbReference>
<feature type="domain" description="Ketopantoate reductase N-terminal" evidence="1">
    <location>
        <begin position="9"/>
        <end position="142"/>
    </location>
</feature>
<dbReference type="Proteomes" id="UP001165667">
    <property type="component" value="Unassembled WGS sequence"/>
</dbReference>
<sequence length="298" mass="32260">MPSSSPLNIAVVGAGRIGSTFGFQLARTGRHVVTMVARPGSSRLQQLRRDGGIVDIKGARAATRVADSLDEQTPYDLVIVTLLAHQVDAVLPALQRSAAKCIQFMFNTFEPERLRDAVGPERCSFGMPFVQANLDDDGKLKAVIGSMGQKTLMGQKRWVDLFNDAGLPAALEHEMTLWLRCHAPLCVAFESVCIAGQRRGGGASWGEVVTIARGVQESFALVKGLGYPIYPRMKARLSGCPVWVLASVLWFMSRIPSFRELLATGGNECRALVDSMLAAAPRANPPVVSSRIKAMRPL</sequence>
<organism evidence="2 3">
    <name type="scientific">Lichenifustis flavocetrariae</name>
    <dbReference type="NCBI Taxonomy" id="2949735"/>
    <lineage>
        <taxon>Bacteria</taxon>
        <taxon>Pseudomonadati</taxon>
        <taxon>Pseudomonadota</taxon>
        <taxon>Alphaproteobacteria</taxon>
        <taxon>Hyphomicrobiales</taxon>
        <taxon>Lichenihabitantaceae</taxon>
        <taxon>Lichenifustis</taxon>
    </lineage>
</organism>
<dbReference type="InterPro" id="IPR013332">
    <property type="entry name" value="KPR_N"/>
</dbReference>
<dbReference type="InterPro" id="IPR036291">
    <property type="entry name" value="NAD(P)-bd_dom_sf"/>
</dbReference>
<comment type="caution">
    <text evidence="2">The sequence shown here is derived from an EMBL/GenBank/DDBJ whole genome shotgun (WGS) entry which is preliminary data.</text>
</comment>